<dbReference type="GO" id="GO:0042147">
    <property type="term" value="P:retrograde transport, endosome to Golgi"/>
    <property type="evidence" value="ECO:0007669"/>
    <property type="project" value="TreeGrafter"/>
</dbReference>
<dbReference type="InterPro" id="IPR016024">
    <property type="entry name" value="ARM-type_fold"/>
</dbReference>
<comment type="caution">
    <text evidence="4">The sequence shown here is derived from an EMBL/GenBank/DDBJ whole genome shotgun (WGS) entry which is preliminary data.</text>
</comment>
<reference evidence="4" key="1">
    <citation type="submission" date="2023-03" db="EMBL/GenBank/DDBJ databases">
        <authorList>
            <person name="Steffen K."/>
            <person name="Cardenas P."/>
        </authorList>
    </citation>
    <scope>NUCLEOTIDE SEQUENCE</scope>
</reference>
<dbReference type="GO" id="GO:0005794">
    <property type="term" value="C:Golgi apparatus"/>
    <property type="evidence" value="ECO:0007669"/>
    <property type="project" value="TreeGrafter"/>
</dbReference>
<dbReference type="GO" id="GO:0006897">
    <property type="term" value="P:endocytosis"/>
    <property type="evidence" value="ECO:0007669"/>
    <property type="project" value="TreeGrafter"/>
</dbReference>
<dbReference type="Pfam" id="PF20210">
    <property type="entry name" value="Laa1_Sip1_HTR5"/>
    <property type="match status" value="1"/>
</dbReference>
<dbReference type="EMBL" id="CASHTH010003974">
    <property type="protein sequence ID" value="CAI8051945.1"/>
    <property type="molecule type" value="Genomic_DNA"/>
</dbReference>
<keyword evidence="5" id="KW-1185">Reference proteome</keyword>
<name>A0AA35TPB9_GEOBA</name>
<dbReference type="GO" id="GO:0005829">
    <property type="term" value="C:cytosol"/>
    <property type="evidence" value="ECO:0007669"/>
    <property type="project" value="GOC"/>
</dbReference>
<feature type="region of interest" description="Disordered" evidence="3">
    <location>
        <begin position="355"/>
        <end position="386"/>
    </location>
</feature>
<protein>
    <submittedName>
        <fullName evidence="4">HEAT repeat-containing protein 5B</fullName>
    </submittedName>
</protein>
<dbReference type="InterPro" id="IPR040108">
    <property type="entry name" value="Laa1/Sip1/HEATR5"/>
</dbReference>
<feature type="region of interest" description="Disordered" evidence="3">
    <location>
        <begin position="2026"/>
        <end position="2065"/>
    </location>
</feature>
<gene>
    <name evidence="4" type="ORF">GBAR_LOCUS28416</name>
</gene>
<dbReference type="InterPro" id="IPR046837">
    <property type="entry name" value="Laa1/Sip1/HEATR5-like_HEAT"/>
</dbReference>
<dbReference type="Gene3D" id="1.25.10.10">
    <property type="entry name" value="Leucine-rich Repeat Variant"/>
    <property type="match status" value="2"/>
</dbReference>
<dbReference type="FunFam" id="1.25.10.10:FF:000262">
    <property type="entry name" value="HEAT repeat-containing protein 5B"/>
    <property type="match status" value="1"/>
</dbReference>
<accession>A0AA35TPB9</accession>
<evidence type="ECO:0000313" key="5">
    <source>
        <dbReference type="Proteomes" id="UP001174909"/>
    </source>
</evidence>
<dbReference type="GO" id="GO:0030139">
    <property type="term" value="C:endocytic vesicle"/>
    <property type="evidence" value="ECO:0007669"/>
    <property type="project" value="TreeGrafter"/>
</dbReference>
<dbReference type="PANTHER" id="PTHR21663:SF0">
    <property type="entry name" value="HEAT REPEAT-CONTAINING PROTEIN 5B"/>
    <property type="match status" value="1"/>
</dbReference>
<keyword evidence="2" id="KW-0677">Repeat</keyword>
<feature type="region of interest" description="Disordered" evidence="3">
    <location>
        <begin position="1200"/>
        <end position="1221"/>
    </location>
</feature>
<evidence type="ECO:0000313" key="4">
    <source>
        <dbReference type="EMBL" id="CAI8051945.1"/>
    </source>
</evidence>
<sequence>MRGPQEEFKRSQKQLVAQLQQQLQASLGPPLHTCLGQAFVALYSVGDTFSMHESLGKCCDIIKMKEDAAAGPSNNKLAAIECLGAIFQQHGRMAGSMFPETVQVLVKAMRIQEYRSEILGCFGRLLDGLGPSSTSAHKDIYKCVRNGLTDKSLAVRSAAAKCALELSKNSTFLYSQDLDSFTNACLRALDGSSYSVRCSVARLLGSLLALTQKPVAKSLRGRLKLPSLEEALSVLANGFVRGASGFLKSGGSELLKMGSASRDVRVGITQAYVVFLTEMGGVWVGRNLATITRHVLELVSHPKTTQSHIDAVYSRQCVGFIFRSVFGKLLGESAQFVAAKQLCQLIVAMLTTPTSSSVGGGVSVGEGEQPLEGSSGGGATPGGGGEKKTVNQHAVICSMLEIGALIFSLNTAALPLVVNESSGQIPTEVKSGETGKLPPLLSALHLVLCHSSPAARLSGAWCVHCLGLSLPSQLSSLLTYCMVRLSEAAGSPIATAGYSFAIASLLGTARHSELGLPTAKALEVYRVAQGLLTKAREDKENGLTYIQSGWALIAAYISLGPTHVGSQLRSLLSLWRSSFPRSMKELGDEQTGGTLNFWTTALETRTGALASICSFLMSCSDMLTADITTRLMLPLDSALAMLSKYSHTIYSTLSSPSLSPPPPPRVYRLPLLVKVHGVQIKACGAMLRLRLYQTFSHLSPTAYEGSLNVLLRELVTEITLADNLANTTTTSLLRSMCHHDDSILLGAWLEETDQRSVEEQLQPNSAAGSGALEHDPLCVFMNGCEGMEVPGPLPLGVAVIDSAVLLFGQSFPAVAEKHRHQLLTHFRECVRQAKGARQLALQINIFTAFLAALKSLVERKAVLGEQDLFKNAYALIANALASSDPMLRCAAGEALGRMSQVGGDVNFMSQIAQGSFNTLKSTRDAVPRMGHSLVLGCLHRYVGGMGSGQHLQTSVRFLHSLARDSANPSVQVWALHALALIADSGGPMFRNYVELTLSLVFSLLVTTPPSLVEVHQCLGKCLSALLTTLGPELQDTSGGMSATRSTCLTCCSIVQSHPDPIVQSAAIACSQQLQVFAPQYVSLAEVVPILCRNLDSAHLLLRRAAANCLRQFTQRDPNTVWNLARKVWNEDTSGSQTGTKSEDCGLEHVVLAKLDSESDAKLCADLREILFSLLTSLAPEDPMRWLQLCNGVLAAVNEQSQQGQTGGGGGGTARAEGAEEMDEDMAKFTTGEDQQPATKISPRWPTKEFAVECSRKIYNVCKSDPAHFDLSLALKRKKQKGGDYLVMHLAELVRTSFIAATASVDQLKLAGYQALRAHGKYGMMTLFFLHPQDVIELFSSTPDPDCPGLSLLQQYQAQIGAALRPAFTAETAPHVTAMACQVCSEWLGGSVSGNHGDLKRVQQLLVSSLRKITSEREHPSLYGEAVATMESLAVLRAWAELYIKISEEVGQQSSQPSAEETTDSPAAAMTLINPHLPLLSQYWLAALLDHAHLALPPQFSRQLPPAGGTFYSHNVADGVRPYFEKNWPSLLHAAAIWLKTTGLTEGDDGATQKEGVGLTPHPLMPEPLLSAPGARNTAPLLSDPKRERLYLVLGLAVQTLCAPATLDSFPTLLHCLRTLHRLLEADFVQSEISSDSKLATEILHLVHRLLLTCQSHDVHVIVMQIAGLVGQALGRKTEEEGERLGEVSSEEYERKPMFALMEVSACCLLRLVPDLRPDGGDTSGPVNKGTAREIQVAALAVSLLMAAFELCTLPESVDALPTVLHILLHTAKFAGLAQPPLLSSCLRSLHQLVSGLCFTHPAHGHALCHTLKSALASLLLGKSSGGLNPTPSSTSPRGDLSQTEREVKLMILTVLVKAPSPEICPNGSELFTAATNLFKDCLTSTDEKLQMKTLQMALSVFQSSEVEVRNPFIQSLGPEVVRLVEKKAEPVTTVIEALQVTGDVAGVDSRDSHFLPPLLPESEMLGVLLPLFISCLDSSSSSSPSQQLHAHSLQRLMAIGPKYPEPFKNIMQATPSLRQQLENAIRAGQGGGGTGPVQGGPREPSRTPQVQPPSIKLKMDFSNFK</sequence>
<dbReference type="GO" id="GO:0008104">
    <property type="term" value="P:intracellular protein localization"/>
    <property type="evidence" value="ECO:0007669"/>
    <property type="project" value="TreeGrafter"/>
</dbReference>
<proteinExistence type="inferred from homology"/>
<dbReference type="SUPFAM" id="SSF48371">
    <property type="entry name" value="ARM repeat"/>
    <property type="match status" value="2"/>
</dbReference>
<feature type="compositionally biased region" description="Gly residues" evidence="3">
    <location>
        <begin position="374"/>
        <end position="384"/>
    </location>
</feature>
<evidence type="ECO:0000256" key="3">
    <source>
        <dbReference type="SAM" id="MobiDB-lite"/>
    </source>
</evidence>
<dbReference type="Proteomes" id="UP001174909">
    <property type="component" value="Unassembled WGS sequence"/>
</dbReference>
<dbReference type="Pfam" id="PF25468">
    <property type="entry name" value="HEAT_HEATR5A"/>
    <property type="match status" value="1"/>
</dbReference>
<dbReference type="InterPro" id="IPR011989">
    <property type="entry name" value="ARM-like"/>
</dbReference>
<dbReference type="PANTHER" id="PTHR21663">
    <property type="entry name" value="HYPOTHETICAL HEAT DOMAIN-CONTAINING"/>
    <property type="match status" value="1"/>
</dbReference>
<evidence type="ECO:0000256" key="2">
    <source>
        <dbReference type="ARBA" id="ARBA00022737"/>
    </source>
</evidence>
<evidence type="ECO:0000256" key="1">
    <source>
        <dbReference type="ARBA" id="ARBA00008304"/>
    </source>
</evidence>
<dbReference type="GO" id="GO:0016020">
    <property type="term" value="C:membrane"/>
    <property type="evidence" value="ECO:0007669"/>
    <property type="project" value="TreeGrafter"/>
</dbReference>
<organism evidence="4 5">
    <name type="scientific">Geodia barretti</name>
    <name type="common">Barrett's horny sponge</name>
    <dbReference type="NCBI Taxonomy" id="519541"/>
    <lineage>
        <taxon>Eukaryota</taxon>
        <taxon>Metazoa</taxon>
        <taxon>Porifera</taxon>
        <taxon>Demospongiae</taxon>
        <taxon>Heteroscleromorpha</taxon>
        <taxon>Tetractinellida</taxon>
        <taxon>Astrophorina</taxon>
        <taxon>Geodiidae</taxon>
        <taxon>Geodia</taxon>
    </lineage>
</organism>
<feature type="compositionally biased region" description="Gly residues" evidence="3">
    <location>
        <begin position="2028"/>
        <end position="2038"/>
    </location>
</feature>
<comment type="similarity">
    <text evidence="1">Belongs to the HEATR5 family.</text>
</comment>